<sequence length="474" mass="51970">MAKINLAELTIKKAGDLIHNGEISCRELVSIYFENIKEHDKNIHAYLETFDDAYELAGEEDKKILSGEEPKPLAGIPLAIKDNILIKGKICSAGSKILHNYRATYDATVIEKLRDAGAVFLGRTNMDEFAMGSSTENSAFGPTKNPYDLKRVAGGSSGGSAAAVARQECLAALGSDTGGSVRQPAAFCGVVGLKPTYGAVSRYGLIAMASSLDQIGPIAKTAEDAEFIFNIIRGKDPFDSTSAELKIKNYQRSFRVGLLKYDRDGVDEEINKAVDNCADALKKSGHEIKEINLPYIEYSLPCYYIIMPAEVSANLARFDGIRYGFSEKGADLLEDYMKTRGEGFGKEARRRIMLGTYVLSAGYYDAYYNQAQKIRKLIREDFEKVFSEVDVLVAPTAPTPAFKIGEKSENPLQMYLSDIFTVPANIAGIPAISLPVGSALRDGRELPIALQLMAPWFGEKILFDLGKQIELNKE</sequence>
<dbReference type="InterPro" id="IPR023631">
    <property type="entry name" value="Amidase_dom"/>
</dbReference>
<dbReference type="InterPro" id="IPR004412">
    <property type="entry name" value="GatA"/>
</dbReference>
<keyword evidence="2 7" id="KW-0436">Ligase</keyword>
<dbReference type="NCBIfam" id="TIGR00132">
    <property type="entry name" value="gatA"/>
    <property type="match status" value="1"/>
</dbReference>
<feature type="active site" description="Acyl-ester intermediate" evidence="7">
    <location>
        <position position="180"/>
    </location>
</feature>
<dbReference type="GO" id="GO:0030956">
    <property type="term" value="C:glutamyl-tRNA(Gln) amidotransferase complex"/>
    <property type="evidence" value="ECO:0007669"/>
    <property type="project" value="InterPro"/>
</dbReference>
<accession>A0A1G2LV92</accession>
<comment type="caution">
    <text evidence="9">The sequence shown here is derived from an EMBL/GenBank/DDBJ whole genome shotgun (WGS) entry which is preliminary data.</text>
</comment>
<evidence type="ECO:0000259" key="8">
    <source>
        <dbReference type="Pfam" id="PF01425"/>
    </source>
</evidence>
<name>A0A1G2LV92_9BACT</name>
<dbReference type="GO" id="GO:0005524">
    <property type="term" value="F:ATP binding"/>
    <property type="evidence" value="ECO:0007669"/>
    <property type="project" value="UniProtKB-KW"/>
</dbReference>
<dbReference type="EMBL" id="MHRA01000020">
    <property type="protein sequence ID" value="OHA15473.1"/>
    <property type="molecule type" value="Genomic_DNA"/>
</dbReference>
<dbReference type="Gene3D" id="3.90.1300.10">
    <property type="entry name" value="Amidase signature (AS) domain"/>
    <property type="match status" value="1"/>
</dbReference>
<evidence type="ECO:0000256" key="2">
    <source>
        <dbReference type="ARBA" id="ARBA00022598"/>
    </source>
</evidence>
<evidence type="ECO:0000313" key="10">
    <source>
        <dbReference type="Proteomes" id="UP000178116"/>
    </source>
</evidence>
<dbReference type="PANTHER" id="PTHR11895">
    <property type="entry name" value="TRANSAMIDASE"/>
    <property type="match status" value="1"/>
</dbReference>
<evidence type="ECO:0000256" key="7">
    <source>
        <dbReference type="HAMAP-Rule" id="MF_00120"/>
    </source>
</evidence>
<comment type="similarity">
    <text evidence="1 7">Belongs to the amidase family. GatA subfamily.</text>
</comment>
<gene>
    <name evidence="7" type="primary">gatA</name>
    <name evidence="9" type="ORF">A3A10_02230</name>
</gene>
<evidence type="ECO:0000256" key="4">
    <source>
        <dbReference type="ARBA" id="ARBA00022840"/>
    </source>
</evidence>
<dbReference type="AlphaFoldDB" id="A0A1G2LV92"/>
<evidence type="ECO:0000256" key="3">
    <source>
        <dbReference type="ARBA" id="ARBA00022741"/>
    </source>
</evidence>
<feature type="active site" description="Charge relay system" evidence="7">
    <location>
        <position position="156"/>
    </location>
</feature>
<dbReference type="EC" id="6.3.5.7" evidence="7"/>
<reference evidence="9 10" key="1">
    <citation type="journal article" date="2016" name="Nat. Commun.">
        <title>Thousands of microbial genomes shed light on interconnected biogeochemical processes in an aquifer system.</title>
        <authorList>
            <person name="Anantharaman K."/>
            <person name="Brown C.T."/>
            <person name="Hug L.A."/>
            <person name="Sharon I."/>
            <person name="Castelle C.J."/>
            <person name="Probst A.J."/>
            <person name="Thomas B.C."/>
            <person name="Singh A."/>
            <person name="Wilkins M.J."/>
            <person name="Karaoz U."/>
            <person name="Brodie E.L."/>
            <person name="Williams K.H."/>
            <person name="Hubbard S.S."/>
            <person name="Banfield J.F."/>
        </authorList>
    </citation>
    <scope>NUCLEOTIDE SEQUENCE [LARGE SCALE GENOMIC DNA]</scope>
</reference>
<dbReference type="PANTHER" id="PTHR11895:SF151">
    <property type="entry name" value="GLUTAMYL-TRNA(GLN) AMIDOTRANSFERASE SUBUNIT A"/>
    <property type="match status" value="1"/>
</dbReference>
<keyword evidence="3 7" id="KW-0547">Nucleotide-binding</keyword>
<dbReference type="InterPro" id="IPR000120">
    <property type="entry name" value="Amidase"/>
</dbReference>
<keyword evidence="5 7" id="KW-0648">Protein biosynthesis</keyword>
<comment type="subunit">
    <text evidence="7">Heterotrimer of A, B and C subunits.</text>
</comment>
<dbReference type="GO" id="GO:0006412">
    <property type="term" value="P:translation"/>
    <property type="evidence" value="ECO:0007669"/>
    <property type="project" value="UniProtKB-UniRule"/>
</dbReference>
<evidence type="ECO:0000313" key="9">
    <source>
        <dbReference type="EMBL" id="OHA15473.1"/>
    </source>
</evidence>
<keyword evidence="4 7" id="KW-0067">ATP-binding</keyword>
<feature type="active site" description="Charge relay system" evidence="7">
    <location>
        <position position="81"/>
    </location>
</feature>
<evidence type="ECO:0000256" key="5">
    <source>
        <dbReference type="ARBA" id="ARBA00022917"/>
    </source>
</evidence>
<dbReference type="PROSITE" id="PS00571">
    <property type="entry name" value="AMIDASES"/>
    <property type="match status" value="1"/>
</dbReference>
<evidence type="ECO:0000256" key="1">
    <source>
        <dbReference type="ARBA" id="ARBA00008069"/>
    </source>
</evidence>
<organism evidence="9 10">
    <name type="scientific">Candidatus Tagabacteria bacterium RIFCSPLOWO2_01_FULL_42_9</name>
    <dbReference type="NCBI Taxonomy" id="1802296"/>
    <lineage>
        <taxon>Bacteria</taxon>
        <taxon>Candidatus Tagaibacteriota</taxon>
    </lineage>
</organism>
<dbReference type="Proteomes" id="UP000178116">
    <property type="component" value="Unassembled WGS sequence"/>
</dbReference>
<dbReference type="InterPro" id="IPR036928">
    <property type="entry name" value="AS_sf"/>
</dbReference>
<comment type="function">
    <text evidence="7">Allows the formation of correctly charged Gln-tRNA(Gln) through the transamidation of misacylated Glu-tRNA(Gln) in organisms which lack glutaminyl-tRNA synthetase. The reaction takes place in the presence of glutamine and ATP through an activated gamma-phospho-Glu-tRNA(Gln).</text>
</comment>
<proteinExistence type="inferred from homology"/>
<protein>
    <recommendedName>
        <fullName evidence="7">Glutamyl-tRNA(Gln) amidotransferase subunit A</fullName>
        <shortName evidence="7">Glu-ADT subunit A</shortName>
        <ecNumber evidence="7">6.3.5.7</ecNumber>
    </recommendedName>
</protein>
<dbReference type="InterPro" id="IPR020556">
    <property type="entry name" value="Amidase_CS"/>
</dbReference>
<feature type="domain" description="Amidase" evidence="8">
    <location>
        <begin position="27"/>
        <end position="461"/>
    </location>
</feature>
<dbReference type="SUPFAM" id="SSF75304">
    <property type="entry name" value="Amidase signature (AS) enzymes"/>
    <property type="match status" value="1"/>
</dbReference>
<dbReference type="GO" id="GO:0050567">
    <property type="term" value="F:glutaminyl-tRNA synthase (glutamine-hydrolyzing) activity"/>
    <property type="evidence" value="ECO:0007669"/>
    <property type="project" value="UniProtKB-UniRule"/>
</dbReference>
<dbReference type="Pfam" id="PF01425">
    <property type="entry name" value="Amidase"/>
    <property type="match status" value="1"/>
</dbReference>
<comment type="catalytic activity">
    <reaction evidence="6 7">
        <text>L-glutamyl-tRNA(Gln) + L-glutamine + ATP + H2O = L-glutaminyl-tRNA(Gln) + L-glutamate + ADP + phosphate + H(+)</text>
        <dbReference type="Rhea" id="RHEA:17521"/>
        <dbReference type="Rhea" id="RHEA-COMP:9681"/>
        <dbReference type="Rhea" id="RHEA-COMP:9684"/>
        <dbReference type="ChEBI" id="CHEBI:15377"/>
        <dbReference type="ChEBI" id="CHEBI:15378"/>
        <dbReference type="ChEBI" id="CHEBI:29985"/>
        <dbReference type="ChEBI" id="CHEBI:30616"/>
        <dbReference type="ChEBI" id="CHEBI:43474"/>
        <dbReference type="ChEBI" id="CHEBI:58359"/>
        <dbReference type="ChEBI" id="CHEBI:78520"/>
        <dbReference type="ChEBI" id="CHEBI:78521"/>
        <dbReference type="ChEBI" id="CHEBI:456216"/>
        <dbReference type="EC" id="6.3.5.7"/>
    </reaction>
</comment>
<evidence type="ECO:0000256" key="6">
    <source>
        <dbReference type="ARBA" id="ARBA00047407"/>
    </source>
</evidence>
<dbReference type="HAMAP" id="MF_00120">
    <property type="entry name" value="GatA"/>
    <property type="match status" value="1"/>
</dbReference>